<accession>A0A0B6VJI7</accession>
<evidence type="ECO:0000313" key="1">
    <source>
        <dbReference type="EMBL" id="BAQ21952.1"/>
    </source>
</evidence>
<name>A0A0B6VJI7_9ACTN</name>
<dbReference type="EMBL" id="LC006086">
    <property type="protein sequence ID" value="BAQ21952.1"/>
    <property type="molecule type" value="Genomic_DNA"/>
</dbReference>
<gene>
    <name evidence="1" type="primary">vstC4</name>
</gene>
<organism evidence="1">
    <name type="scientific">Streptomyces versipellis</name>
    <dbReference type="NCBI Taxonomy" id="67375"/>
    <lineage>
        <taxon>Bacteria</taxon>
        <taxon>Bacillati</taxon>
        <taxon>Actinomycetota</taxon>
        <taxon>Actinomycetes</taxon>
        <taxon>Kitasatosporales</taxon>
        <taxon>Streptomycetaceae</taxon>
        <taxon>Streptomyces</taxon>
    </lineage>
</organism>
<dbReference type="InterPro" id="IPR029058">
    <property type="entry name" value="AB_hydrolase_fold"/>
</dbReference>
<dbReference type="Pfam" id="PF06500">
    <property type="entry name" value="FrsA-like"/>
    <property type="match status" value="1"/>
</dbReference>
<sequence length="362" mass="39974">MNDLGELRQYVTAHANAQRIGRATCREVLDRVHHDEDGQPGSWAVEWTAAARAQERRGRLLEACRLYNIARFPYPDGEARQLAAEQSVRVFGRWAAGQPDITYLDLDVNGRRVTCWATGLSEPEPRPLLLVMGGIVSTKEQWAGILGQVRALGLAAVVAELPGVGENTLPYDEDGPGLISALLDRIGERADVSRTYALAMSFSGHLALRCALRDRRIKGVVTGGAPVHDFFTDTDWWSRLPRITVDSLAHLTRTPPRDLNHRLRHWAIGPEELAALDIPVHYVASLRDEIIPPGEVRLLRGHARRLNLLEVDDVHGSPAHTTLTRLWCALAVQRLRGGAGARTAVLRTLVRLAGARHGVRVP</sequence>
<reference evidence="1" key="1">
    <citation type="journal article" date="2015" name="J. Am. Chem. Soc.">
        <title>Biosynthesis of versipelostatin: identification of an enzyme-catalyzed [4+2]-cycloaddition required for macrocyclization of spirotetronate-containing polyketides.</title>
        <authorList>
            <person name="Hashimoto T."/>
            <person name="Hashimoto J."/>
            <person name="Teruya K."/>
            <person name="Hirano T."/>
            <person name="Shin-ya K."/>
            <person name="Ikeda H."/>
            <person name="Liu H."/>
            <person name="Nishiyama M."/>
            <person name="Kuzuyama T."/>
        </authorList>
    </citation>
    <scope>NUCLEOTIDE SEQUENCE</scope>
    <source>
        <strain evidence="1">4083-SVS6</strain>
    </source>
</reference>
<dbReference type="Gene3D" id="3.40.50.1820">
    <property type="entry name" value="alpha/beta hydrolase"/>
    <property type="match status" value="1"/>
</dbReference>
<dbReference type="SUPFAM" id="SSF53474">
    <property type="entry name" value="alpha/beta-Hydrolases"/>
    <property type="match status" value="1"/>
</dbReference>
<protein>
    <submittedName>
        <fullName evidence="1">Putative dehydratase</fullName>
    </submittedName>
</protein>
<dbReference type="InterPro" id="IPR010520">
    <property type="entry name" value="FrsA-like"/>
</dbReference>
<proteinExistence type="predicted"/>
<dbReference type="AlphaFoldDB" id="A0A0B6VJI7"/>